<evidence type="ECO:0000259" key="8">
    <source>
        <dbReference type="Pfam" id="PF02384"/>
    </source>
</evidence>
<dbReference type="GO" id="GO:0009007">
    <property type="term" value="F:site-specific DNA-methyltransferase (adenine-specific) activity"/>
    <property type="evidence" value="ECO:0007669"/>
    <property type="project" value="UniProtKB-EC"/>
</dbReference>
<dbReference type="NCBIfam" id="TIGR00497">
    <property type="entry name" value="hsdM"/>
    <property type="match status" value="1"/>
</dbReference>
<dbReference type="SUPFAM" id="SSF53335">
    <property type="entry name" value="S-adenosyl-L-methionine-dependent methyltransferases"/>
    <property type="match status" value="1"/>
</dbReference>
<dbReference type="InterPro" id="IPR002052">
    <property type="entry name" value="DNA_methylase_N6_adenine_CS"/>
</dbReference>
<evidence type="ECO:0000256" key="5">
    <source>
        <dbReference type="ARBA" id="ARBA00022691"/>
    </source>
</evidence>
<evidence type="ECO:0000313" key="10">
    <source>
        <dbReference type="EMBL" id="KKB26804.1"/>
    </source>
</evidence>
<feature type="domain" description="DNA methylase adenine-specific" evidence="8">
    <location>
        <begin position="173"/>
        <end position="481"/>
    </location>
</feature>
<dbReference type="RefSeq" id="WP_046096911.1">
    <property type="nucleotide sequence ID" value="NZ_JZXN01000016.1"/>
</dbReference>
<evidence type="ECO:0000256" key="4">
    <source>
        <dbReference type="ARBA" id="ARBA00022679"/>
    </source>
</evidence>
<dbReference type="PATRIC" id="fig|1264554.4.peg.428"/>
<evidence type="ECO:0000256" key="1">
    <source>
        <dbReference type="ARBA" id="ARBA00006594"/>
    </source>
</evidence>
<dbReference type="GO" id="GO:0008170">
    <property type="term" value="F:N-methyltransferase activity"/>
    <property type="evidence" value="ECO:0007669"/>
    <property type="project" value="InterPro"/>
</dbReference>
<proteinExistence type="inferred from homology"/>
<keyword evidence="5" id="KW-0949">S-adenosyl-L-methionine</keyword>
<dbReference type="Pfam" id="PF02384">
    <property type="entry name" value="N6_Mtase"/>
    <property type="match status" value="1"/>
</dbReference>
<dbReference type="InterPro" id="IPR004546">
    <property type="entry name" value="Restrct_endonuc_T1M"/>
</dbReference>
<evidence type="ECO:0000256" key="7">
    <source>
        <dbReference type="ARBA" id="ARBA00047942"/>
    </source>
</evidence>
<reference evidence="10 11" key="1">
    <citation type="submission" date="2015-03" db="EMBL/GenBank/DDBJ databases">
        <title>Genome sequence of Mycoplasma meleagridis strain ATCC 25294.</title>
        <authorList>
            <person name="Yacoub E."/>
            <person name="Blanchard A."/>
            <person name="Sirand-Pugnet P."/>
            <person name="Mardassi B.B.A."/>
        </authorList>
    </citation>
    <scope>NUCLEOTIDE SEQUENCE [LARGE SCALE GENOMIC DNA]</scope>
    <source>
        <strain evidence="10 11">ATCC 25294</strain>
    </source>
</reference>
<evidence type="ECO:0000256" key="2">
    <source>
        <dbReference type="ARBA" id="ARBA00011900"/>
    </source>
</evidence>
<dbReference type="InterPro" id="IPR003356">
    <property type="entry name" value="DNA_methylase_A-5"/>
</dbReference>
<dbReference type="InterPro" id="IPR038333">
    <property type="entry name" value="T1MK-like_N_sf"/>
</dbReference>
<evidence type="ECO:0000256" key="3">
    <source>
        <dbReference type="ARBA" id="ARBA00022603"/>
    </source>
</evidence>
<dbReference type="InterPro" id="IPR051537">
    <property type="entry name" value="DNA_Adenine_Mtase"/>
</dbReference>
<dbReference type="GO" id="GO:0003677">
    <property type="term" value="F:DNA binding"/>
    <property type="evidence" value="ECO:0007669"/>
    <property type="project" value="InterPro"/>
</dbReference>
<evidence type="ECO:0000259" key="9">
    <source>
        <dbReference type="Pfam" id="PF12161"/>
    </source>
</evidence>
<dbReference type="InterPro" id="IPR029063">
    <property type="entry name" value="SAM-dependent_MTases_sf"/>
</dbReference>
<name>A0A0F5H0J6_9BACT</name>
<dbReference type="REBASE" id="115533">
    <property type="entry name" value="M.Mme17529ORF4830P"/>
</dbReference>
<dbReference type="GO" id="GO:0032259">
    <property type="term" value="P:methylation"/>
    <property type="evidence" value="ECO:0007669"/>
    <property type="project" value="UniProtKB-KW"/>
</dbReference>
<dbReference type="PROSITE" id="PS00092">
    <property type="entry name" value="N6_MTASE"/>
    <property type="match status" value="1"/>
</dbReference>
<dbReference type="PANTHER" id="PTHR42933:SF1">
    <property type="entry name" value="SITE-SPECIFIC DNA-METHYLTRANSFERASE (ADENINE-SPECIFIC)"/>
    <property type="match status" value="1"/>
</dbReference>
<dbReference type="GO" id="GO:0009307">
    <property type="term" value="P:DNA restriction-modification system"/>
    <property type="evidence" value="ECO:0007669"/>
    <property type="project" value="UniProtKB-KW"/>
</dbReference>
<gene>
    <name evidence="10" type="primary">hsdM</name>
    <name evidence="10" type="ORF">MMELEA_04830</name>
</gene>
<dbReference type="EC" id="2.1.1.72" evidence="2"/>
<dbReference type="Gene3D" id="3.40.50.150">
    <property type="entry name" value="Vaccinia Virus protein VP39"/>
    <property type="match status" value="1"/>
</dbReference>
<protein>
    <recommendedName>
        <fullName evidence="2">site-specific DNA-methyltransferase (adenine-specific)</fullName>
        <ecNumber evidence="2">2.1.1.72</ecNumber>
    </recommendedName>
</protein>
<dbReference type="Pfam" id="PF12161">
    <property type="entry name" value="HsdM_N"/>
    <property type="match status" value="1"/>
</dbReference>
<dbReference type="PANTHER" id="PTHR42933">
    <property type="entry name" value="SLR6095 PROTEIN"/>
    <property type="match status" value="1"/>
</dbReference>
<comment type="caution">
    <text evidence="10">The sequence shown here is derived from an EMBL/GenBank/DDBJ whole genome shotgun (WGS) entry which is preliminary data.</text>
</comment>
<dbReference type="STRING" id="29561.MM26B8_02540"/>
<dbReference type="OrthoDB" id="9814572at2"/>
<keyword evidence="4 10" id="KW-0808">Transferase</keyword>
<dbReference type="PRINTS" id="PR00507">
    <property type="entry name" value="N12N6MTFRASE"/>
</dbReference>
<dbReference type="AlphaFoldDB" id="A0A0F5H0J6"/>
<evidence type="ECO:0000313" key="11">
    <source>
        <dbReference type="Proteomes" id="UP000033750"/>
    </source>
</evidence>
<dbReference type="EMBL" id="JZXN01000016">
    <property type="protein sequence ID" value="KKB26804.1"/>
    <property type="molecule type" value="Genomic_DNA"/>
</dbReference>
<organism evidence="10 11">
    <name type="scientific">Mycoplasmopsis meleagridis ATCC 25294</name>
    <dbReference type="NCBI Taxonomy" id="1264554"/>
    <lineage>
        <taxon>Bacteria</taxon>
        <taxon>Bacillati</taxon>
        <taxon>Mycoplasmatota</taxon>
        <taxon>Mycoplasmoidales</taxon>
        <taxon>Metamycoplasmataceae</taxon>
        <taxon>Mycoplasmopsis</taxon>
    </lineage>
</organism>
<dbReference type="Gene3D" id="1.20.1260.30">
    <property type="match status" value="1"/>
</dbReference>
<feature type="domain" description="N6 adenine-specific DNA methyltransferase N-terminal" evidence="9">
    <location>
        <begin position="12"/>
        <end position="160"/>
    </location>
</feature>
<sequence length="517" mass="59416">MDNKKELERENLHKTIWSIADKLRGSVDGWDFKNYVLGGMFYRFLSEKITKEINKEQGEGFNYAEYQDEIDPEDIESIIDDQGYFIKPQDLFINVAKNAPNDVNLNETLERIFKSIEDSAKGRDSEDDFKGLFQDFDVNNNKLGDTVIKRNQILTHLLQGIESMQLGNFKDNTIDLFGDAYEFLMGMYASNAGKSGGEYFTPQEVSKLLIKLAINNRKNVRKIYDMCAGSGSLLLQGVKVLGENNIKVGIYGQEKNVTTFNLCRINMFLHDIPFNKFKIYCDDTLMNPQGEEYAPFDVIVSNPPYSVPWNDTNDKTLINDPRYSAPGVLAPRSKADWAFVLHALYNLSEDGTAAIVCFPGIMYRSGAEQQIRKYLIENNFVEAVIQLPDNLFFGTDISTCILVLKRNRINSDVVFIDASNYFVKVTKKNKLTEQNINDILDLYNKRENLKNVVKIASRQQIEENNYNLSVNSYVEKENNKEVIDIKLLNQEIKEIVSRQEILRREIDKIITLLEEEK</sequence>
<dbReference type="InterPro" id="IPR022749">
    <property type="entry name" value="D12N6_MeTrfase_N"/>
</dbReference>
<keyword evidence="3 10" id="KW-0489">Methyltransferase</keyword>
<keyword evidence="11" id="KW-1185">Reference proteome</keyword>
<keyword evidence="6" id="KW-0680">Restriction system</keyword>
<evidence type="ECO:0000256" key="6">
    <source>
        <dbReference type="ARBA" id="ARBA00022747"/>
    </source>
</evidence>
<comment type="catalytic activity">
    <reaction evidence="7">
        <text>a 2'-deoxyadenosine in DNA + S-adenosyl-L-methionine = an N(6)-methyl-2'-deoxyadenosine in DNA + S-adenosyl-L-homocysteine + H(+)</text>
        <dbReference type="Rhea" id="RHEA:15197"/>
        <dbReference type="Rhea" id="RHEA-COMP:12418"/>
        <dbReference type="Rhea" id="RHEA-COMP:12419"/>
        <dbReference type="ChEBI" id="CHEBI:15378"/>
        <dbReference type="ChEBI" id="CHEBI:57856"/>
        <dbReference type="ChEBI" id="CHEBI:59789"/>
        <dbReference type="ChEBI" id="CHEBI:90615"/>
        <dbReference type="ChEBI" id="CHEBI:90616"/>
        <dbReference type="EC" id="2.1.1.72"/>
    </reaction>
</comment>
<accession>A0A0F5H0J6</accession>
<dbReference type="Proteomes" id="UP000033750">
    <property type="component" value="Unassembled WGS sequence"/>
</dbReference>
<comment type="similarity">
    <text evidence="1">Belongs to the N(4)/N(6)-methyltransferase family.</text>
</comment>